<dbReference type="GO" id="GO:0005096">
    <property type="term" value="F:GTPase activator activity"/>
    <property type="evidence" value="ECO:0007669"/>
    <property type="project" value="UniProtKB-KW"/>
</dbReference>
<dbReference type="InterPro" id="IPR011993">
    <property type="entry name" value="PH-like_dom_sf"/>
</dbReference>
<evidence type="ECO:0000256" key="4">
    <source>
        <dbReference type="PROSITE-ProRule" id="PRU00288"/>
    </source>
</evidence>
<name>A0A0V1PT29_9ASCO</name>
<dbReference type="OrthoDB" id="10266696at2759"/>
<sequence>MDNIPLLSFPYVQSPWSHISLNKLFLTNDNDTIRYSIILGHIQDIKQCISTSKIDTKTKEPIGDLMSYIQNPSTTPIVPLLIRFPSSYNRLKLNISIKPVLAGNNDKSLVILKTLADNDDINHLKEVLQGQPYESMRIEISKLNYNNLPIDQSYQEYQRIIINDNFNKSVFQDNMMNISLWEFDSATNEYTHLFNFKVWIDASIANDIESPAKVDDRKIKEDAEEVNTQSDKKILRSTKKIRYAKLADYRKVFSFNIEDGPEFREALKTYETELPAFKRICGEFIEQRKNLEFYLRKLLLCKQKTIDLMNDLVNLQFNSLLSHFNFKTDFKTAINSIFDPFEKNLQFFTRNICDSKILDKISSTLSRNITGNEASSSNELLFNKKNFENTSKEYYNWLNKYLSNEKERPELKLLSKRKKFELSKFHYLNHFNQLLNNQYFNQLLENLFKFISMHYHGKYLHTEMFLDVKLSKNLLLGNYEIYLSALSKFNSEKFQFRQMIEACQSNEELTNVIRYNRLNRYISSDNLDAVNDNQYISKDNLDLIFAKASQVSTITAVPMISQDDQNSEIEGILYTLGGQGKQGWHKEWVVLKNGQLTEYSDWRKGKVLINKPIEIALSSVKPITYEKRQHCFEIFTSLGNKHVFQAINEDERNKWIKALYNAGQLVDTDRLKGGNKITHKENKDKQKLGSLITDLASTDKPGVPGKTLESSLSPVSIQSKTPMLEKDYLALLRSFPNSDNNKCVDCGSTESVEWVSVNFLVVFCVRCSSSHRHLGSHISRIKSLKLDNFENENELLLKYINNRMVNEYLEQHLARSKKLQPSSLNEERLDFIRNKYLMKSYIPSIEGINDLLVRSIQRIEIHEVIKYIICGADINMQVLINIDSNQEFKTISLFEYSLRKFIEIDIGTQSKRLFIISELLLLNGCKVDFLNNLNVDIGLTLEAKEYWKIRSLKLNGLLIL</sequence>
<dbReference type="InterPro" id="IPR001164">
    <property type="entry name" value="ArfGAP_dom"/>
</dbReference>
<dbReference type="SMART" id="SM00233">
    <property type="entry name" value="PH"/>
    <property type="match status" value="1"/>
</dbReference>
<comment type="subcellular location">
    <subcellularLocation>
        <location evidence="5">Cytoplasm</location>
    </subcellularLocation>
</comment>
<dbReference type="InterPro" id="IPR038508">
    <property type="entry name" value="ArfGAP_dom_sf"/>
</dbReference>
<keyword evidence="1 5" id="KW-0479">Metal-binding</keyword>
<dbReference type="Pfam" id="PF01412">
    <property type="entry name" value="ArfGap"/>
    <property type="match status" value="1"/>
</dbReference>
<dbReference type="PROSITE" id="PS50115">
    <property type="entry name" value="ARFGAP"/>
    <property type="match status" value="1"/>
</dbReference>
<dbReference type="AlphaFoldDB" id="A0A0V1PT29"/>
<dbReference type="InterPro" id="IPR027267">
    <property type="entry name" value="AH/BAR_dom_sf"/>
</dbReference>
<dbReference type="Gene3D" id="1.20.1270.60">
    <property type="entry name" value="Arfaptin homology (AH) domain/BAR domain"/>
    <property type="match status" value="1"/>
</dbReference>
<dbReference type="Proteomes" id="UP000054251">
    <property type="component" value="Unassembled WGS sequence"/>
</dbReference>
<dbReference type="PANTHER" id="PTHR23180">
    <property type="entry name" value="CENTAURIN/ARF"/>
    <property type="match status" value="1"/>
</dbReference>
<dbReference type="GO" id="GO:0008270">
    <property type="term" value="F:zinc ion binding"/>
    <property type="evidence" value="ECO:0007669"/>
    <property type="project" value="UniProtKB-KW"/>
</dbReference>
<dbReference type="CDD" id="cd00821">
    <property type="entry name" value="PH"/>
    <property type="match status" value="1"/>
</dbReference>
<feature type="domain" description="Arf-GAP" evidence="7">
    <location>
        <begin position="726"/>
        <end position="849"/>
    </location>
</feature>
<evidence type="ECO:0000259" key="6">
    <source>
        <dbReference type="PROSITE" id="PS50003"/>
    </source>
</evidence>
<keyword evidence="5" id="KW-0963">Cytoplasm</keyword>
<evidence type="ECO:0000256" key="2">
    <source>
        <dbReference type="ARBA" id="ARBA00022771"/>
    </source>
</evidence>
<dbReference type="EMBL" id="LMYN01000145">
    <property type="protein sequence ID" value="KRZ99420.1"/>
    <property type="molecule type" value="Genomic_DNA"/>
</dbReference>
<proteinExistence type="predicted"/>
<dbReference type="InterPro" id="IPR037278">
    <property type="entry name" value="ARFGAP/RecO"/>
</dbReference>
<dbReference type="CDD" id="cd08204">
    <property type="entry name" value="ArfGap"/>
    <property type="match status" value="1"/>
</dbReference>
<dbReference type="Gene3D" id="2.30.29.30">
    <property type="entry name" value="Pleckstrin-homology domain (PH domain)/Phosphotyrosine-binding domain (PTB)"/>
    <property type="match status" value="1"/>
</dbReference>
<dbReference type="Pfam" id="PF00169">
    <property type="entry name" value="PH"/>
    <property type="match status" value="1"/>
</dbReference>
<dbReference type="SUPFAM" id="SSF50729">
    <property type="entry name" value="PH domain-like"/>
    <property type="match status" value="1"/>
</dbReference>
<dbReference type="GeneID" id="26841841"/>
<dbReference type="CDD" id="cd07608">
    <property type="entry name" value="BAR_ArfGAP_fungi"/>
    <property type="match status" value="1"/>
</dbReference>
<dbReference type="SMART" id="SM00105">
    <property type="entry name" value="ArfGap"/>
    <property type="match status" value="1"/>
</dbReference>
<keyword evidence="5" id="KW-0677">Repeat</keyword>
<keyword evidence="5" id="KW-0343">GTPase activation</keyword>
<comment type="function">
    <text evidence="5">GTPase-activating protein for the ADP ribosylation factor family.</text>
</comment>
<dbReference type="PROSITE" id="PS50003">
    <property type="entry name" value="PH_DOMAIN"/>
    <property type="match status" value="1"/>
</dbReference>
<dbReference type="RefSeq" id="XP_015465523.1">
    <property type="nucleotide sequence ID" value="XM_015613661.1"/>
</dbReference>
<feature type="domain" description="PH" evidence="6">
    <location>
        <begin position="566"/>
        <end position="664"/>
    </location>
</feature>
<reference evidence="8 9" key="1">
    <citation type="submission" date="2015-11" db="EMBL/GenBank/DDBJ databases">
        <title>The genome of Debaryomyces fabryi.</title>
        <authorList>
            <person name="Tafer H."/>
            <person name="Lopandic K."/>
        </authorList>
    </citation>
    <scope>NUCLEOTIDE SEQUENCE [LARGE SCALE GENOMIC DNA]</scope>
    <source>
        <strain evidence="8 9">CBS 789</strain>
    </source>
</reference>
<dbReference type="PANTHER" id="PTHR23180:SF160">
    <property type="entry name" value="ADP-RIBOSYLATION FACTOR GTPASE-ACTIVATING PROTEIN EFFECTOR PROTEIN 1"/>
    <property type="match status" value="1"/>
</dbReference>
<keyword evidence="3 5" id="KW-0862">Zinc</keyword>
<dbReference type="Gene3D" id="1.10.220.150">
    <property type="entry name" value="Arf GTPase activating protein"/>
    <property type="match status" value="1"/>
</dbReference>
<protein>
    <recommendedName>
        <fullName evidence="5">ADP-ribosylation factor GTPase-activating protein</fullName>
    </recommendedName>
</protein>
<dbReference type="GO" id="GO:0005768">
    <property type="term" value="C:endosome"/>
    <property type="evidence" value="ECO:0007669"/>
    <property type="project" value="TreeGrafter"/>
</dbReference>
<dbReference type="GO" id="GO:0005802">
    <property type="term" value="C:trans-Golgi network"/>
    <property type="evidence" value="ECO:0007669"/>
    <property type="project" value="TreeGrafter"/>
</dbReference>
<evidence type="ECO:0000256" key="1">
    <source>
        <dbReference type="ARBA" id="ARBA00022723"/>
    </source>
</evidence>
<dbReference type="GO" id="GO:0006891">
    <property type="term" value="P:intra-Golgi vesicle-mediated transport"/>
    <property type="evidence" value="ECO:0007669"/>
    <property type="project" value="TreeGrafter"/>
</dbReference>
<organism evidence="8 9">
    <name type="scientific">Debaryomyces fabryi</name>
    <dbReference type="NCBI Taxonomy" id="58627"/>
    <lineage>
        <taxon>Eukaryota</taxon>
        <taxon>Fungi</taxon>
        <taxon>Dikarya</taxon>
        <taxon>Ascomycota</taxon>
        <taxon>Saccharomycotina</taxon>
        <taxon>Pichiomycetes</taxon>
        <taxon>Debaryomycetaceae</taxon>
        <taxon>Debaryomyces</taxon>
    </lineage>
</organism>
<dbReference type="SUPFAM" id="SSF57863">
    <property type="entry name" value="ArfGap/RecO-like zinc finger"/>
    <property type="match status" value="1"/>
</dbReference>
<accession>A0A0V1PT29</accession>
<evidence type="ECO:0000256" key="3">
    <source>
        <dbReference type="ARBA" id="ARBA00022833"/>
    </source>
</evidence>
<keyword evidence="9" id="KW-1185">Reference proteome</keyword>
<evidence type="ECO:0000313" key="8">
    <source>
        <dbReference type="EMBL" id="KRZ99420.1"/>
    </source>
</evidence>
<keyword evidence="5" id="KW-0040">ANK repeat</keyword>
<comment type="caution">
    <text evidence="8">The sequence shown here is derived from an EMBL/GenBank/DDBJ whole genome shotgun (WGS) entry which is preliminary data.</text>
</comment>
<dbReference type="InterPro" id="IPR001849">
    <property type="entry name" value="PH_domain"/>
</dbReference>
<evidence type="ECO:0000313" key="9">
    <source>
        <dbReference type="Proteomes" id="UP000054251"/>
    </source>
</evidence>
<gene>
    <name evidence="8" type="ORF">AC631_04832</name>
</gene>
<dbReference type="InterPro" id="IPR045258">
    <property type="entry name" value="ACAP1/2/3-like"/>
</dbReference>
<evidence type="ECO:0000256" key="5">
    <source>
        <dbReference type="RuleBase" id="RU369028"/>
    </source>
</evidence>
<evidence type="ECO:0000259" key="7">
    <source>
        <dbReference type="PROSITE" id="PS50115"/>
    </source>
</evidence>
<keyword evidence="2 4" id="KW-0863">Zinc-finger</keyword>
<dbReference type="SUPFAM" id="SSF103657">
    <property type="entry name" value="BAR/IMD domain-like"/>
    <property type="match status" value="1"/>
</dbReference>